<dbReference type="RefSeq" id="WP_090412242.1">
    <property type="nucleotide sequence ID" value="NZ_FNOY01000009.1"/>
</dbReference>
<proteinExistence type="inferred from homology"/>
<evidence type="ECO:0000259" key="7">
    <source>
        <dbReference type="Pfam" id="PF00534"/>
    </source>
</evidence>
<dbReference type="AlphaFoldDB" id="A0A1H3EVT1"/>
<evidence type="ECO:0000313" key="10">
    <source>
        <dbReference type="Proteomes" id="UP000198640"/>
    </source>
</evidence>
<dbReference type="OrthoDB" id="484631at2"/>
<feature type="domain" description="Glycosyl transferase family 1" evidence="7">
    <location>
        <begin position="216"/>
        <end position="379"/>
    </location>
</feature>
<evidence type="ECO:0000256" key="6">
    <source>
        <dbReference type="ARBA" id="ARBA00023277"/>
    </source>
</evidence>
<keyword evidence="6" id="KW-0119">Carbohydrate metabolism</keyword>
<dbReference type="PANTHER" id="PTHR47779:SF1">
    <property type="entry name" value="SYNTHASE (CCG-9), PUTATIVE (AFU_ORTHOLOGUE AFUA_3G12100)-RELATED"/>
    <property type="match status" value="1"/>
</dbReference>
<organism evidence="9 10">
    <name type="scientific">Nitrosomonas halophila</name>
    <dbReference type="NCBI Taxonomy" id="44576"/>
    <lineage>
        <taxon>Bacteria</taxon>
        <taxon>Pseudomonadati</taxon>
        <taxon>Pseudomonadota</taxon>
        <taxon>Betaproteobacteria</taxon>
        <taxon>Nitrosomonadales</taxon>
        <taxon>Nitrosomonadaceae</taxon>
        <taxon>Nitrosomonas</taxon>
    </lineage>
</organism>
<comment type="subunit">
    <text evidence="2">Homodimer.</text>
</comment>
<dbReference type="STRING" id="44576.SAMN05421881_100944"/>
<feature type="domain" description="Trehalose synthase N-terminal" evidence="8">
    <location>
        <begin position="34"/>
        <end position="179"/>
    </location>
</feature>
<name>A0A1H3EVT1_9PROT</name>
<sequence length="413" mass="46285">MSHLLQNYGQVAGEDVIRHLQKLALPLRGLKMVHVNSTRVGGGVAEILEKLVPLTQELGIDVRWEVMSGSADFYQCTKSMHNALQGNNVPIPRAQLDAYERTNATNAEQLRPLLEEADLVFIHDPQPAPLLALCPNRRGKWIWRCHIDISHPYRPVWKYLRDYVAGYDASVFSLPTFAQALPHCEFIIPPSIDPLSDKNIELPEEEISDVLSHFKIDPARPLVVQVSRFDRFKDPVGVINAYRLAKRYLPHLQLALAGGGASDDPEGEIVLNEVRMAAENDADIHILMLPPDAHRMINALQRAAAIVLQKSTREGFGLTVTEALWKGKPVIGGNTGGIRLQVIDHHTGFLVNTPEGAALRLRYLLRQPKKIQSMGYKAQAFVRENFLLTRQLREYLTLCVDLLHGVGDRIELS</sequence>
<dbReference type="SUPFAM" id="SSF53756">
    <property type="entry name" value="UDP-Glycosyltransferase/glycogen phosphorylase"/>
    <property type="match status" value="1"/>
</dbReference>
<evidence type="ECO:0000256" key="2">
    <source>
        <dbReference type="ARBA" id="ARBA00011738"/>
    </source>
</evidence>
<keyword evidence="3" id="KW-0313">Glucose metabolism</keyword>
<dbReference type="InterPro" id="IPR052078">
    <property type="entry name" value="Trehalose_Metab_GTase"/>
</dbReference>
<keyword evidence="10" id="KW-1185">Reference proteome</keyword>
<dbReference type="InterPro" id="IPR001296">
    <property type="entry name" value="Glyco_trans_1"/>
</dbReference>
<dbReference type="Pfam" id="PF00534">
    <property type="entry name" value="Glycos_transf_1"/>
    <property type="match status" value="1"/>
</dbReference>
<dbReference type="GO" id="GO:0006006">
    <property type="term" value="P:glucose metabolic process"/>
    <property type="evidence" value="ECO:0007669"/>
    <property type="project" value="UniProtKB-KW"/>
</dbReference>
<gene>
    <name evidence="9" type="ORF">SAMN05421881_100944</name>
</gene>
<dbReference type="EMBL" id="FNOY01000009">
    <property type="protein sequence ID" value="SDX82034.1"/>
    <property type="molecule type" value="Genomic_DNA"/>
</dbReference>
<comment type="similarity">
    <text evidence="1">Belongs to the glycosyltransferase group 1 family. Glycosyltransferase 4 subfamily.</text>
</comment>
<evidence type="ECO:0000256" key="1">
    <source>
        <dbReference type="ARBA" id="ARBA00009481"/>
    </source>
</evidence>
<dbReference type="InterPro" id="IPR049438">
    <property type="entry name" value="TreT_GT1"/>
</dbReference>
<keyword evidence="4" id="KW-0328">Glycosyltransferase</keyword>
<evidence type="ECO:0000256" key="5">
    <source>
        <dbReference type="ARBA" id="ARBA00022679"/>
    </source>
</evidence>
<protein>
    <submittedName>
        <fullName evidence="9">Trehalose synthase</fullName>
    </submittedName>
</protein>
<dbReference type="PANTHER" id="PTHR47779">
    <property type="entry name" value="SYNTHASE (CCG-9), PUTATIVE (AFU_ORTHOLOGUE AFUA_3G12100)-RELATED"/>
    <property type="match status" value="1"/>
</dbReference>
<evidence type="ECO:0000313" key="9">
    <source>
        <dbReference type="EMBL" id="SDX82034.1"/>
    </source>
</evidence>
<keyword evidence="5" id="KW-0808">Transferase</keyword>
<accession>A0A1H3EVT1</accession>
<dbReference type="Pfam" id="PF21269">
    <property type="entry name" value="TreT_GT1"/>
    <property type="match status" value="1"/>
</dbReference>
<reference evidence="9 10" key="1">
    <citation type="submission" date="2016-10" db="EMBL/GenBank/DDBJ databases">
        <authorList>
            <person name="de Groot N.N."/>
        </authorList>
    </citation>
    <scope>NUCLEOTIDE SEQUENCE [LARGE SCALE GENOMIC DNA]</scope>
    <source>
        <strain evidence="9 10">Nm1</strain>
    </source>
</reference>
<dbReference type="GO" id="GO:0016757">
    <property type="term" value="F:glycosyltransferase activity"/>
    <property type="evidence" value="ECO:0007669"/>
    <property type="project" value="UniProtKB-KW"/>
</dbReference>
<dbReference type="Gene3D" id="3.40.50.2000">
    <property type="entry name" value="Glycogen Phosphorylase B"/>
    <property type="match status" value="2"/>
</dbReference>
<evidence type="ECO:0000256" key="3">
    <source>
        <dbReference type="ARBA" id="ARBA00022526"/>
    </source>
</evidence>
<evidence type="ECO:0000256" key="4">
    <source>
        <dbReference type="ARBA" id="ARBA00022676"/>
    </source>
</evidence>
<evidence type="ECO:0000259" key="8">
    <source>
        <dbReference type="Pfam" id="PF21269"/>
    </source>
</evidence>
<dbReference type="Proteomes" id="UP000198640">
    <property type="component" value="Unassembled WGS sequence"/>
</dbReference>